<sequence length="86" mass="9713">MTGSAALGELVVRRPDLLVSHVERLIEAVRATELDREIPNFEVVDDPVTRQTLREHEEGERERRVSARRTLLDVVVAVIEEAPEAT</sequence>
<accession>A0ABD5S1D3</accession>
<reference evidence="1 2" key="1">
    <citation type="journal article" date="2019" name="Int. J. Syst. Evol. Microbiol.">
        <title>The Global Catalogue of Microorganisms (GCM) 10K type strain sequencing project: providing services to taxonomists for standard genome sequencing and annotation.</title>
        <authorList>
            <consortium name="The Broad Institute Genomics Platform"/>
            <consortium name="The Broad Institute Genome Sequencing Center for Infectious Disease"/>
            <person name="Wu L."/>
            <person name="Ma J."/>
        </authorList>
    </citation>
    <scope>NUCLEOTIDE SEQUENCE [LARGE SCALE GENOMIC DNA]</scope>
    <source>
        <strain evidence="1 2">NBRC 111368</strain>
    </source>
</reference>
<feature type="non-terminal residue" evidence="1">
    <location>
        <position position="86"/>
    </location>
</feature>
<organism evidence="1 2">
    <name type="scientific">Halobium palmae</name>
    <dbReference type="NCBI Taxonomy" id="1776492"/>
    <lineage>
        <taxon>Archaea</taxon>
        <taxon>Methanobacteriati</taxon>
        <taxon>Methanobacteriota</taxon>
        <taxon>Stenosarchaea group</taxon>
        <taxon>Halobacteria</taxon>
        <taxon>Halobacteriales</taxon>
        <taxon>Haloferacaceae</taxon>
        <taxon>Halobium</taxon>
    </lineage>
</organism>
<keyword evidence="2" id="KW-1185">Reference proteome</keyword>
<gene>
    <name evidence="1" type="ORF">ACFQE1_13030</name>
</gene>
<dbReference type="Proteomes" id="UP001596328">
    <property type="component" value="Unassembled WGS sequence"/>
</dbReference>
<comment type="caution">
    <text evidence="1">The sequence shown here is derived from an EMBL/GenBank/DDBJ whole genome shotgun (WGS) entry which is preliminary data.</text>
</comment>
<proteinExistence type="predicted"/>
<dbReference type="EMBL" id="JBHSWU010000454">
    <property type="protein sequence ID" value="MFC6725276.1"/>
    <property type="molecule type" value="Genomic_DNA"/>
</dbReference>
<evidence type="ECO:0000313" key="2">
    <source>
        <dbReference type="Proteomes" id="UP001596328"/>
    </source>
</evidence>
<name>A0ABD5S1D3_9EURY</name>
<evidence type="ECO:0000313" key="1">
    <source>
        <dbReference type="EMBL" id="MFC6725276.1"/>
    </source>
</evidence>
<dbReference type="AlphaFoldDB" id="A0ABD5S1D3"/>
<protein>
    <submittedName>
        <fullName evidence="1">HEAT repeat domain-containing protein</fullName>
    </submittedName>
</protein>